<dbReference type="OrthoDB" id="4014363at2"/>
<comment type="caution">
    <text evidence="1">The sequence shown here is derived from an EMBL/GenBank/DDBJ whole genome shotgun (WGS) entry which is preliminary data.</text>
</comment>
<dbReference type="CDD" id="cd06233">
    <property type="entry name" value="M14-like"/>
    <property type="match status" value="1"/>
</dbReference>
<proteinExistence type="predicted"/>
<dbReference type="AlphaFoldDB" id="A0A2N3KBV6"/>
<evidence type="ECO:0000313" key="2">
    <source>
        <dbReference type="Proteomes" id="UP000233597"/>
    </source>
</evidence>
<dbReference type="EMBL" id="NWTK01000025">
    <property type="protein sequence ID" value="PKR48042.1"/>
    <property type="molecule type" value="Genomic_DNA"/>
</dbReference>
<accession>A0A2N3KBV6</accession>
<protein>
    <recommendedName>
        <fullName evidence="3">DUF2817 domain-containing protein</fullName>
    </recommendedName>
</protein>
<organism evidence="1 2">
    <name type="scientific">Thalassospira marina</name>
    <dbReference type="NCBI Taxonomy" id="2048283"/>
    <lineage>
        <taxon>Bacteria</taxon>
        <taxon>Pseudomonadati</taxon>
        <taxon>Pseudomonadota</taxon>
        <taxon>Alphaproteobacteria</taxon>
        <taxon>Rhodospirillales</taxon>
        <taxon>Thalassospiraceae</taxon>
        <taxon>Thalassospira</taxon>
    </lineage>
</organism>
<name>A0A2N3KBV6_9PROT</name>
<evidence type="ECO:0000313" key="1">
    <source>
        <dbReference type="EMBL" id="PKR48042.1"/>
    </source>
</evidence>
<reference evidence="1 2" key="1">
    <citation type="submission" date="2017-09" db="EMBL/GenBank/DDBJ databases">
        <title>Biodiversity and function of Thalassospira species in the particle-attached aromatic-hydrocarbon-degrading consortia from the surface seawater of the South China Sea.</title>
        <authorList>
            <person name="Dong C."/>
            <person name="Liu R."/>
            <person name="Shao Z."/>
        </authorList>
    </citation>
    <scope>NUCLEOTIDE SEQUENCE [LARGE SCALE GENOMIC DNA]</scope>
    <source>
        <strain evidence="1 2">CSC1P2</strain>
    </source>
</reference>
<dbReference type="RefSeq" id="WP_101271616.1">
    <property type="nucleotide sequence ID" value="NZ_NWTK01000025.1"/>
</dbReference>
<dbReference type="Pfam" id="PF10994">
    <property type="entry name" value="DUF2817"/>
    <property type="match status" value="1"/>
</dbReference>
<evidence type="ECO:0008006" key="3">
    <source>
        <dbReference type="Google" id="ProtNLM"/>
    </source>
</evidence>
<dbReference type="Proteomes" id="UP000233597">
    <property type="component" value="Unassembled WGS sequence"/>
</dbReference>
<sequence length="368" mass="41025">MIRPIKPETLFSRDYLDAQSRILSVADITGAQHFAFPHVATGPGGEALATDVLWVGLRGAKNVLVIMTGTHGVELYCGSACAADLMLHGDLPAGWAMCVIHALNPWGTAWGRRENEDNIDLNRNYVDFAKPLPANALYPEIHKSLVLQELSDRAVMLSDLAIEQAEETYGARAVLTARSAGQYDYPTGLHYGGRGPSASRQILDQIITQYGLDERDQVVVWDYHTGAGPFGYCEPIYLGTPENHQHEKARAIFGSWLTAQRTNHSVTPPQSGLGSELWERRCMGRAVFVAMEFGTYPMMSSGGVLRQDNWLHCQQGAIDWQAPETRKIKTALREEYDPQSEIWRSLVLVQNRVIFDRFCAFCANDDRK</sequence>
<gene>
    <name evidence="1" type="ORF">COO20_25160</name>
</gene>
<dbReference type="Gene3D" id="3.40.630.10">
    <property type="entry name" value="Zn peptidases"/>
    <property type="match status" value="1"/>
</dbReference>
<dbReference type="SUPFAM" id="SSF53187">
    <property type="entry name" value="Zn-dependent exopeptidases"/>
    <property type="match status" value="1"/>
</dbReference>
<dbReference type="InterPro" id="IPR021259">
    <property type="entry name" value="DUF2817"/>
</dbReference>